<sequence>MAVISSRKGRWLGIRGESDIGIARNGGFDFGGDLEAGENEISALQGMVALILENMILNGCSLVTPGVYPKAFNSKSCFSGPYCDIPPLRSGFSYGSIRSSWRPYQELTLQSSIGKTPLLHLAGALPPLLSGQDGSFSRSTIPTICRQKKQPFLAPPRASMEADKKKKKKKKKKRAPMEMIEMVKMPWHSLYPASKGEKVMWWWRILACIPYLVSLRDTSKYWEAACGLYPFLEQFKFLTSGFYRVFDKLPRWFVMLYFVAAYFGVVRRKELPHFLRFNTVMSMLLDNAFQITEVVISFLPFAFYGSTTGCQHFWIAFGVLNFWIALGAVYVLMVLVYEVTLIPLHIKTTTWRKLRRAPNPRQLLTRHRLPNPHRLHSASITSSGVAIESFLQNLQVDDDDD</sequence>
<dbReference type="Proteomes" id="UP001062846">
    <property type="component" value="Chromosome 11"/>
</dbReference>
<evidence type="ECO:0000313" key="2">
    <source>
        <dbReference type="Proteomes" id="UP001062846"/>
    </source>
</evidence>
<dbReference type="EMBL" id="CM046398">
    <property type="protein sequence ID" value="KAI8532493.1"/>
    <property type="molecule type" value="Genomic_DNA"/>
</dbReference>
<name>A0ACC0LWF5_RHOML</name>
<evidence type="ECO:0000313" key="1">
    <source>
        <dbReference type="EMBL" id="KAI8532493.1"/>
    </source>
</evidence>
<reference evidence="1" key="1">
    <citation type="submission" date="2022-02" db="EMBL/GenBank/DDBJ databases">
        <title>Plant Genome Project.</title>
        <authorList>
            <person name="Zhang R.-G."/>
        </authorList>
    </citation>
    <scope>NUCLEOTIDE SEQUENCE</scope>
    <source>
        <strain evidence="1">AT1</strain>
    </source>
</reference>
<protein>
    <submittedName>
        <fullName evidence="1">Uncharacterized protein</fullName>
    </submittedName>
</protein>
<gene>
    <name evidence="1" type="ORF">RHMOL_Rhmol11G0219100</name>
</gene>
<organism evidence="1 2">
    <name type="scientific">Rhododendron molle</name>
    <name type="common">Chinese azalea</name>
    <name type="synonym">Azalea mollis</name>
    <dbReference type="NCBI Taxonomy" id="49168"/>
    <lineage>
        <taxon>Eukaryota</taxon>
        <taxon>Viridiplantae</taxon>
        <taxon>Streptophyta</taxon>
        <taxon>Embryophyta</taxon>
        <taxon>Tracheophyta</taxon>
        <taxon>Spermatophyta</taxon>
        <taxon>Magnoliopsida</taxon>
        <taxon>eudicotyledons</taxon>
        <taxon>Gunneridae</taxon>
        <taxon>Pentapetalae</taxon>
        <taxon>asterids</taxon>
        <taxon>Ericales</taxon>
        <taxon>Ericaceae</taxon>
        <taxon>Ericoideae</taxon>
        <taxon>Rhodoreae</taxon>
        <taxon>Rhododendron</taxon>
    </lineage>
</organism>
<proteinExistence type="predicted"/>
<comment type="caution">
    <text evidence="1">The sequence shown here is derived from an EMBL/GenBank/DDBJ whole genome shotgun (WGS) entry which is preliminary data.</text>
</comment>
<keyword evidence="2" id="KW-1185">Reference proteome</keyword>
<accession>A0ACC0LWF5</accession>